<protein>
    <submittedName>
        <fullName evidence="1">Uncharacterized protein</fullName>
    </submittedName>
</protein>
<accession>A9DTH8</accession>
<name>A9DTH8_9FLAO</name>
<evidence type="ECO:0000313" key="2">
    <source>
        <dbReference type="Proteomes" id="UP000002945"/>
    </source>
</evidence>
<reference evidence="1 2" key="1">
    <citation type="journal article" date="2011" name="J. Bacteriol.">
        <title>Genome sequence of the algicidal bacterium Kordia algicida OT-1.</title>
        <authorList>
            <person name="Lee H.S."/>
            <person name="Kang S.G."/>
            <person name="Kwon K.K."/>
            <person name="Lee J.H."/>
            <person name="Kim S.J."/>
        </authorList>
    </citation>
    <scope>NUCLEOTIDE SEQUENCE [LARGE SCALE GENOMIC DNA]</scope>
    <source>
        <strain evidence="1 2">OT-1</strain>
    </source>
</reference>
<proteinExistence type="predicted"/>
<dbReference type="AlphaFoldDB" id="A9DTH8"/>
<dbReference type="EMBL" id="ABIB01000003">
    <property type="protein sequence ID" value="EDP97076.1"/>
    <property type="molecule type" value="Genomic_DNA"/>
</dbReference>
<comment type="caution">
    <text evidence="1">The sequence shown here is derived from an EMBL/GenBank/DDBJ whole genome shotgun (WGS) entry which is preliminary data.</text>
</comment>
<gene>
    <name evidence="1" type="ORF">KAOT1_17973</name>
</gene>
<keyword evidence="2" id="KW-1185">Reference proteome</keyword>
<organism evidence="1 2">
    <name type="scientific">Kordia algicida OT-1</name>
    <dbReference type="NCBI Taxonomy" id="391587"/>
    <lineage>
        <taxon>Bacteria</taxon>
        <taxon>Pseudomonadati</taxon>
        <taxon>Bacteroidota</taxon>
        <taxon>Flavobacteriia</taxon>
        <taxon>Flavobacteriales</taxon>
        <taxon>Flavobacteriaceae</taxon>
        <taxon>Kordia</taxon>
    </lineage>
</organism>
<sequence>MLSAVEVNAKFQNTDQELNPLRKKTTDFLFLVLRNQFS</sequence>
<dbReference type="HOGENOM" id="CLU_3329062_0_0_10"/>
<evidence type="ECO:0000313" key="1">
    <source>
        <dbReference type="EMBL" id="EDP97076.1"/>
    </source>
</evidence>
<dbReference type="Proteomes" id="UP000002945">
    <property type="component" value="Unassembled WGS sequence"/>
</dbReference>